<name>A0A0E9TB50_ANGAN</name>
<protein>
    <submittedName>
        <fullName evidence="1">Uncharacterized protein</fullName>
    </submittedName>
</protein>
<dbReference type="AlphaFoldDB" id="A0A0E9TB50"/>
<organism evidence="1">
    <name type="scientific">Anguilla anguilla</name>
    <name type="common">European freshwater eel</name>
    <name type="synonym">Muraena anguilla</name>
    <dbReference type="NCBI Taxonomy" id="7936"/>
    <lineage>
        <taxon>Eukaryota</taxon>
        <taxon>Metazoa</taxon>
        <taxon>Chordata</taxon>
        <taxon>Craniata</taxon>
        <taxon>Vertebrata</taxon>
        <taxon>Euteleostomi</taxon>
        <taxon>Actinopterygii</taxon>
        <taxon>Neopterygii</taxon>
        <taxon>Teleostei</taxon>
        <taxon>Anguilliformes</taxon>
        <taxon>Anguillidae</taxon>
        <taxon>Anguilla</taxon>
    </lineage>
</organism>
<evidence type="ECO:0000313" key="1">
    <source>
        <dbReference type="EMBL" id="JAH50657.1"/>
    </source>
</evidence>
<reference evidence="1" key="2">
    <citation type="journal article" date="2015" name="Fish Shellfish Immunol.">
        <title>Early steps in the European eel (Anguilla anguilla)-Vibrio vulnificus interaction in the gills: Role of the RtxA13 toxin.</title>
        <authorList>
            <person name="Callol A."/>
            <person name="Pajuelo D."/>
            <person name="Ebbesson L."/>
            <person name="Teles M."/>
            <person name="MacKenzie S."/>
            <person name="Amaro C."/>
        </authorList>
    </citation>
    <scope>NUCLEOTIDE SEQUENCE</scope>
</reference>
<proteinExistence type="predicted"/>
<accession>A0A0E9TB50</accession>
<reference evidence="1" key="1">
    <citation type="submission" date="2014-11" db="EMBL/GenBank/DDBJ databases">
        <authorList>
            <person name="Amaro Gonzalez C."/>
        </authorList>
    </citation>
    <scope>NUCLEOTIDE SEQUENCE</scope>
</reference>
<sequence length="16" mass="1954">MVVRDFLEEQNVICKM</sequence>
<dbReference type="EMBL" id="GBXM01057920">
    <property type="protein sequence ID" value="JAH50657.1"/>
    <property type="molecule type" value="Transcribed_RNA"/>
</dbReference>